<reference evidence="3" key="1">
    <citation type="submission" date="2022-11" db="UniProtKB">
        <authorList>
            <consortium name="WormBaseParasite"/>
        </authorList>
    </citation>
    <scope>IDENTIFICATION</scope>
</reference>
<accession>A0A915E548</accession>
<evidence type="ECO:0000313" key="2">
    <source>
        <dbReference type="Proteomes" id="UP000887574"/>
    </source>
</evidence>
<sequence length="92" mass="10755">MKIEEVFDNPKRKMNASRQESLGQHSSNSETNKENSFLVPLRLSSGKWDAKQHTQDTSARLSDLKTISTPDLFGRLEREMRFWKIEGQQTWD</sequence>
<evidence type="ECO:0000256" key="1">
    <source>
        <dbReference type="SAM" id="MobiDB-lite"/>
    </source>
</evidence>
<feature type="compositionally biased region" description="Basic and acidic residues" evidence="1">
    <location>
        <begin position="1"/>
        <end position="11"/>
    </location>
</feature>
<dbReference type="Proteomes" id="UP000887574">
    <property type="component" value="Unplaced"/>
</dbReference>
<protein>
    <submittedName>
        <fullName evidence="3">Uncharacterized protein</fullName>
    </submittedName>
</protein>
<evidence type="ECO:0000313" key="3">
    <source>
        <dbReference type="WBParaSite" id="jg2941"/>
    </source>
</evidence>
<organism evidence="2 3">
    <name type="scientific">Ditylenchus dipsaci</name>
    <dbReference type="NCBI Taxonomy" id="166011"/>
    <lineage>
        <taxon>Eukaryota</taxon>
        <taxon>Metazoa</taxon>
        <taxon>Ecdysozoa</taxon>
        <taxon>Nematoda</taxon>
        <taxon>Chromadorea</taxon>
        <taxon>Rhabditida</taxon>
        <taxon>Tylenchina</taxon>
        <taxon>Tylenchomorpha</taxon>
        <taxon>Sphaerularioidea</taxon>
        <taxon>Anguinidae</taxon>
        <taxon>Anguininae</taxon>
        <taxon>Ditylenchus</taxon>
    </lineage>
</organism>
<proteinExistence type="predicted"/>
<keyword evidence="2" id="KW-1185">Reference proteome</keyword>
<name>A0A915E548_9BILA</name>
<feature type="region of interest" description="Disordered" evidence="1">
    <location>
        <begin position="1"/>
        <end position="36"/>
    </location>
</feature>
<dbReference type="WBParaSite" id="jg2941">
    <property type="protein sequence ID" value="jg2941"/>
    <property type="gene ID" value="jg2941"/>
</dbReference>
<feature type="compositionally biased region" description="Polar residues" evidence="1">
    <location>
        <begin position="16"/>
        <end position="30"/>
    </location>
</feature>
<dbReference type="AlphaFoldDB" id="A0A915E548"/>